<dbReference type="EMBL" id="JAAIUO010000003">
    <property type="protein sequence ID" value="NSK14412.1"/>
    <property type="molecule type" value="Genomic_DNA"/>
</dbReference>
<feature type="transmembrane region" description="Helical" evidence="1">
    <location>
        <begin position="52"/>
        <end position="71"/>
    </location>
</feature>
<dbReference type="RefSeq" id="WP_173814556.1">
    <property type="nucleotide sequence ID" value="NZ_JAAITX010000003.1"/>
</dbReference>
<proteinExistence type="predicted"/>
<sequence length="166" mass="19087">MKKITVHMTKEALFDFLLFHAYSKFTGFLVNILGLAVAFMGIILYVTDRTGTANLVFYLAAAFLFLGYTPIQLKRRAAKQIKINPEYAKPVDYEFSEDGIKVVQEERSVSHSWEEIKKAVVTPKTIGIYYEDEKAMIIPKEDFGEEFVSIFQMIAMHLGTSRIRMR</sequence>
<name>A0A850HIQ5_9FIRM</name>
<accession>A0A850HIQ5</accession>
<dbReference type="AlphaFoldDB" id="A0A850HIQ5"/>
<dbReference type="Proteomes" id="UP000528555">
    <property type="component" value="Unassembled WGS sequence"/>
</dbReference>
<keyword evidence="5" id="KW-1185">Reference proteome</keyword>
<evidence type="ECO:0000313" key="4">
    <source>
        <dbReference type="EMBL" id="NVH58186.1"/>
    </source>
</evidence>
<keyword evidence="1" id="KW-0472">Membrane</keyword>
<protein>
    <submittedName>
        <fullName evidence="4">YcxB family protein</fullName>
    </submittedName>
</protein>
<dbReference type="InterPro" id="IPR025588">
    <property type="entry name" value="YcxB-like_C"/>
</dbReference>
<evidence type="ECO:0000313" key="6">
    <source>
        <dbReference type="Proteomes" id="UP000701680"/>
    </source>
</evidence>
<evidence type="ECO:0000313" key="3">
    <source>
        <dbReference type="EMBL" id="NSK14412.1"/>
    </source>
</evidence>
<feature type="transmembrane region" description="Helical" evidence="1">
    <location>
        <begin position="21"/>
        <end position="46"/>
    </location>
</feature>
<evidence type="ECO:0000256" key="1">
    <source>
        <dbReference type="SAM" id="Phobius"/>
    </source>
</evidence>
<organism evidence="4 5">
    <name type="scientific">Dorea phocaeensis</name>
    <dbReference type="NCBI Taxonomy" id="2040291"/>
    <lineage>
        <taxon>Bacteria</taxon>
        <taxon>Bacillati</taxon>
        <taxon>Bacillota</taxon>
        <taxon>Clostridia</taxon>
        <taxon>Lachnospirales</taxon>
        <taxon>Lachnospiraceae</taxon>
        <taxon>Dorea</taxon>
    </lineage>
</organism>
<dbReference type="Pfam" id="PF14317">
    <property type="entry name" value="YcxB"/>
    <property type="match status" value="1"/>
</dbReference>
<reference evidence="4" key="2">
    <citation type="submission" date="2020-02" db="EMBL/GenBank/DDBJ databases">
        <authorList>
            <person name="Littmann E."/>
            <person name="Sorbara M."/>
        </authorList>
    </citation>
    <scope>NUCLEOTIDE SEQUENCE</scope>
    <source>
        <strain evidence="4">MSK.17.11</strain>
        <strain evidence="3">MSK.17.38</strain>
    </source>
</reference>
<evidence type="ECO:0000259" key="2">
    <source>
        <dbReference type="Pfam" id="PF14317"/>
    </source>
</evidence>
<feature type="domain" description="YcxB-like C-terminal" evidence="2">
    <location>
        <begin position="95"/>
        <end position="145"/>
    </location>
</feature>
<evidence type="ECO:0000313" key="5">
    <source>
        <dbReference type="Proteomes" id="UP000528555"/>
    </source>
</evidence>
<keyword evidence="1" id="KW-1133">Transmembrane helix</keyword>
<reference evidence="5 6" key="1">
    <citation type="journal article" date="2020" name="Cell Host Microbe">
        <title>Functional and Genomic Variation between Human-Derived Isolates of Lachnospiraceae Reveals Inter- and Intra-Species Diversity.</title>
        <authorList>
            <person name="Sorbara M.T."/>
            <person name="Littmann E.R."/>
            <person name="Fontana E."/>
            <person name="Moody T.U."/>
            <person name="Kohout C.E."/>
            <person name="Gjonbalaj M."/>
            <person name="Eaton V."/>
            <person name="Seok R."/>
            <person name="Leiner I.M."/>
            <person name="Pamer E.G."/>
        </authorList>
    </citation>
    <scope>NUCLEOTIDE SEQUENCE [LARGE SCALE GENOMIC DNA]</scope>
    <source>
        <strain evidence="4 5">MSK.17.11</strain>
        <strain evidence="3 6">MSK.17.38</strain>
    </source>
</reference>
<dbReference type="Proteomes" id="UP000701680">
    <property type="component" value="Unassembled WGS sequence"/>
</dbReference>
<dbReference type="EMBL" id="JAAITX010000003">
    <property type="protein sequence ID" value="NVH58186.1"/>
    <property type="molecule type" value="Genomic_DNA"/>
</dbReference>
<comment type="caution">
    <text evidence="4">The sequence shown here is derived from an EMBL/GenBank/DDBJ whole genome shotgun (WGS) entry which is preliminary data.</text>
</comment>
<gene>
    <name evidence="4" type="ORF">G5A66_05890</name>
    <name evidence="3" type="ORF">G5A75_05910</name>
</gene>
<keyword evidence="1" id="KW-0812">Transmembrane</keyword>